<dbReference type="InterPro" id="IPR005490">
    <property type="entry name" value="LD_TPept_cat_dom"/>
</dbReference>
<accession>A0A1N7N9F4</accession>
<dbReference type="GO" id="GO:0071972">
    <property type="term" value="F:peptidoglycan L,D-transpeptidase activity"/>
    <property type="evidence" value="ECO:0007669"/>
    <property type="project" value="TreeGrafter"/>
</dbReference>
<evidence type="ECO:0000256" key="9">
    <source>
        <dbReference type="PROSITE-ProRule" id="PRU01373"/>
    </source>
</evidence>
<evidence type="ECO:0000313" key="12">
    <source>
        <dbReference type="Proteomes" id="UP000185639"/>
    </source>
</evidence>
<evidence type="ECO:0000256" key="1">
    <source>
        <dbReference type="ARBA" id="ARBA00004752"/>
    </source>
</evidence>
<evidence type="ECO:0000256" key="2">
    <source>
        <dbReference type="ARBA" id="ARBA00005992"/>
    </source>
</evidence>
<keyword evidence="12" id="KW-1185">Reference proteome</keyword>
<dbReference type="STRING" id="484498.SAMN05421686_106265"/>
<dbReference type="PROSITE" id="PS52029">
    <property type="entry name" value="LD_TPASE"/>
    <property type="match status" value="1"/>
</dbReference>
<dbReference type="Pfam" id="PF03734">
    <property type="entry name" value="YkuD"/>
    <property type="match status" value="1"/>
</dbReference>
<evidence type="ECO:0000256" key="7">
    <source>
        <dbReference type="ARBA" id="ARBA00022984"/>
    </source>
</evidence>
<evidence type="ECO:0000256" key="8">
    <source>
        <dbReference type="ARBA" id="ARBA00023316"/>
    </source>
</evidence>
<keyword evidence="6 9" id="KW-0133">Cell shape</keyword>
<feature type="active site" description="Proton donor/acceptor" evidence="9">
    <location>
        <position position="120"/>
    </location>
</feature>
<keyword evidence="5" id="KW-0378">Hydrolase</keyword>
<evidence type="ECO:0000313" key="11">
    <source>
        <dbReference type="EMBL" id="SIS94888.1"/>
    </source>
</evidence>
<evidence type="ECO:0000256" key="5">
    <source>
        <dbReference type="ARBA" id="ARBA00022801"/>
    </source>
</evidence>
<dbReference type="GO" id="GO:0008360">
    <property type="term" value="P:regulation of cell shape"/>
    <property type="evidence" value="ECO:0007669"/>
    <property type="project" value="UniProtKB-UniRule"/>
</dbReference>
<dbReference type="AlphaFoldDB" id="A0A1N7N9F4"/>
<keyword evidence="7 9" id="KW-0573">Peptidoglycan synthesis</keyword>
<dbReference type="PANTHER" id="PTHR30582">
    <property type="entry name" value="L,D-TRANSPEPTIDASE"/>
    <property type="match status" value="1"/>
</dbReference>
<comment type="similarity">
    <text evidence="2">Belongs to the YkuD family.</text>
</comment>
<evidence type="ECO:0000256" key="3">
    <source>
        <dbReference type="ARBA" id="ARBA00022676"/>
    </source>
</evidence>
<evidence type="ECO:0000256" key="4">
    <source>
        <dbReference type="ARBA" id="ARBA00022679"/>
    </source>
</evidence>
<organism evidence="11 12">
    <name type="scientific">Thalassolituus maritimus</name>
    <dbReference type="NCBI Taxonomy" id="484498"/>
    <lineage>
        <taxon>Bacteria</taxon>
        <taxon>Pseudomonadati</taxon>
        <taxon>Pseudomonadota</taxon>
        <taxon>Gammaproteobacteria</taxon>
        <taxon>Oceanospirillales</taxon>
        <taxon>Oceanospirillaceae</taxon>
        <taxon>Thalassolituus</taxon>
    </lineage>
</organism>
<dbReference type="InterPro" id="IPR050979">
    <property type="entry name" value="LD-transpeptidase"/>
</dbReference>
<dbReference type="GO" id="GO:0005576">
    <property type="term" value="C:extracellular region"/>
    <property type="evidence" value="ECO:0007669"/>
    <property type="project" value="TreeGrafter"/>
</dbReference>
<comment type="pathway">
    <text evidence="1 9">Cell wall biogenesis; peptidoglycan biosynthesis.</text>
</comment>
<dbReference type="GO" id="GO:0071555">
    <property type="term" value="P:cell wall organization"/>
    <property type="evidence" value="ECO:0007669"/>
    <property type="project" value="UniProtKB-UniRule"/>
</dbReference>
<keyword evidence="3" id="KW-0328">Glycosyltransferase</keyword>
<dbReference type="CDD" id="cd16913">
    <property type="entry name" value="YkuD_like"/>
    <property type="match status" value="1"/>
</dbReference>
<proteinExistence type="inferred from homology"/>
<dbReference type="Gene3D" id="2.40.440.10">
    <property type="entry name" value="L,D-transpeptidase catalytic domain-like"/>
    <property type="match status" value="1"/>
</dbReference>
<dbReference type="UniPathway" id="UPA00219"/>
<name>A0A1N7N9F4_9GAMM</name>
<keyword evidence="4" id="KW-0808">Transferase</keyword>
<dbReference type="EMBL" id="FTOH01000006">
    <property type="protein sequence ID" value="SIS94888.1"/>
    <property type="molecule type" value="Genomic_DNA"/>
</dbReference>
<dbReference type="Proteomes" id="UP000185639">
    <property type="component" value="Unassembled WGS sequence"/>
</dbReference>
<feature type="domain" description="L,D-TPase catalytic" evidence="10">
    <location>
        <begin position="5"/>
        <end position="160"/>
    </location>
</feature>
<feature type="active site" description="Nucleophile" evidence="9">
    <location>
        <position position="136"/>
    </location>
</feature>
<sequence length="172" mass="19430">MSDLPFIEISVEDQLLRLTERDGITEYSVSTALNGAGEEEGSGCTPRGWHRICAVIGRDQPENAVFRGRRSTGEIYSSELAEEHPDRDWILSRILWLQGLESGLNRFGNVDSQRRFIYIHGTPDTEPMGRPLSHGCVRMRNSDVIDLAERIQAGTRVWIQVASFQRISCINL</sequence>
<dbReference type="SUPFAM" id="SSF141523">
    <property type="entry name" value="L,D-transpeptidase catalytic domain-like"/>
    <property type="match status" value="1"/>
</dbReference>
<gene>
    <name evidence="11" type="ORF">SAMN05421686_106265</name>
</gene>
<dbReference type="OrthoDB" id="9787225at2"/>
<dbReference type="InterPro" id="IPR038063">
    <property type="entry name" value="Transpep_catalytic_dom"/>
</dbReference>
<evidence type="ECO:0000256" key="6">
    <source>
        <dbReference type="ARBA" id="ARBA00022960"/>
    </source>
</evidence>
<dbReference type="GO" id="GO:0016757">
    <property type="term" value="F:glycosyltransferase activity"/>
    <property type="evidence" value="ECO:0007669"/>
    <property type="project" value="UniProtKB-KW"/>
</dbReference>
<protein>
    <submittedName>
        <fullName evidence="11">L,D-transpeptidase catalytic domain</fullName>
    </submittedName>
</protein>
<keyword evidence="8 9" id="KW-0961">Cell wall biogenesis/degradation</keyword>
<dbReference type="RefSeq" id="WP_076516175.1">
    <property type="nucleotide sequence ID" value="NZ_FTOH01000006.1"/>
</dbReference>
<dbReference type="PANTHER" id="PTHR30582:SF24">
    <property type="entry name" value="L,D-TRANSPEPTIDASE ERFK_SRFK-RELATED"/>
    <property type="match status" value="1"/>
</dbReference>
<reference evidence="12" key="1">
    <citation type="submission" date="2017-01" db="EMBL/GenBank/DDBJ databases">
        <authorList>
            <person name="Varghese N."/>
            <person name="Submissions S."/>
        </authorList>
    </citation>
    <scope>NUCLEOTIDE SEQUENCE [LARGE SCALE GENOMIC DNA]</scope>
    <source>
        <strain evidence="12">DSM 24913</strain>
    </source>
</reference>
<evidence type="ECO:0000259" key="10">
    <source>
        <dbReference type="PROSITE" id="PS52029"/>
    </source>
</evidence>
<dbReference type="GO" id="GO:0018104">
    <property type="term" value="P:peptidoglycan-protein cross-linking"/>
    <property type="evidence" value="ECO:0007669"/>
    <property type="project" value="TreeGrafter"/>
</dbReference>